<reference evidence="3 4" key="1">
    <citation type="submission" date="2022-10" db="EMBL/GenBank/DDBJ databases">
        <title>Chitinophaga nivalis PC15 sp. nov., isolated from Pyeongchang county, South Korea.</title>
        <authorList>
            <person name="Trinh H.N."/>
        </authorList>
    </citation>
    <scope>NUCLEOTIDE SEQUENCE [LARGE SCALE GENOMIC DNA]</scope>
    <source>
        <strain evidence="3 4">PC14</strain>
    </source>
</reference>
<name>A0ABT3IIL0_9BACT</name>
<evidence type="ECO:0000313" key="3">
    <source>
        <dbReference type="EMBL" id="MCW3483810.1"/>
    </source>
</evidence>
<sequence length="288" mass="31779">MSVKIGTLLSDLAKKVGVDTSLPQYADLLSANFDIPDELYKLIDTKLYTDDAVKNSLLFKNYFFKQALDGVDKNLVRLMEEYQFDEDSMKEINGIASSYERIPTLVKKIKELEAKKTDANKGDRAILQEQINALNKEKATLQSEMDKKIKQIKRESDDEITNFMLMSSINSANLLTDQFDRAVMAEMAEKYITKELTNQGAKVIKKDGALKLVQASDEALDFYADNKSVSFEEFRDSVLSKNKLIAVTKPAPPTGPTNATPPNGANRPVSSSFAAALAAAQADIASAG</sequence>
<keyword evidence="4" id="KW-1185">Reference proteome</keyword>
<feature type="compositionally biased region" description="Low complexity" evidence="2">
    <location>
        <begin position="256"/>
        <end position="269"/>
    </location>
</feature>
<feature type="coiled-coil region" evidence="1">
    <location>
        <begin position="124"/>
        <end position="158"/>
    </location>
</feature>
<gene>
    <name evidence="3" type="ORF">OL497_07900</name>
</gene>
<feature type="region of interest" description="Disordered" evidence="2">
    <location>
        <begin position="249"/>
        <end position="269"/>
    </location>
</feature>
<dbReference type="EMBL" id="JAPDNS010000001">
    <property type="protein sequence ID" value="MCW3483810.1"/>
    <property type="molecule type" value="Genomic_DNA"/>
</dbReference>
<dbReference type="Proteomes" id="UP001207742">
    <property type="component" value="Unassembled WGS sequence"/>
</dbReference>
<evidence type="ECO:0000256" key="1">
    <source>
        <dbReference type="SAM" id="Coils"/>
    </source>
</evidence>
<organism evidence="3 4">
    <name type="scientific">Chitinophaga nivalis</name>
    <dbReference type="NCBI Taxonomy" id="2991709"/>
    <lineage>
        <taxon>Bacteria</taxon>
        <taxon>Pseudomonadati</taxon>
        <taxon>Bacteroidota</taxon>
        <taxon>Chitinophagia</taxon>
        <taxon>Chitinophagales</taxon>
        <taxon>Chitinophagaceae</taxon>
        <taxon>Chitinophaga</taxon>
    </lineage>
</organism>
<keyword evidence="1" id="KW-0175">Coiled coil</keyword>
<dbReference type="RefSeq" id="WP_264729329.1">
    <property type="nucleotide sequence ID" value="NZ_JAPDNR010000001.1"/>
</dbReference>
<evidence type="ECO:0000256" key="2">
    <source>
        <dbReference type="SAM" id="MobiDB-lite"/>
    </source>
</evidence>
<evidence type="ECO:0000313" key="4">
    <source>
        <dbReference type="Proteomes" id="UP001207742"/>
    </source>
</evidence>
<proteinExistence type="predicted"/>
<accession>A0ABT3IIL0</accession>
<protein>
    <submittedName>
        <fullName evidence="3">Uncharacterized protein</fullName>
    </submittedName>
</protein>
<comment type="caution">
    <text evidence="3">The sequence shown here is derived from an EMBL/GenBank/DDBJ whole genome shotgun (WGS) entry which is preliminary data.</text>
</comment>